<protein>
    <submittedName>
        <fullName evidence="1">Uncharacterized protein</fullName>
    </submittedName>
</protein>
<proteinExistence type="predicted"/>
<comment type="caution">
    <text evidence="1">The sequence shown here is derived from an EMBL/GenBank/DDBJ whole genome shotgun (WGS) entry which is preliminary data.</text>
</comment>
<reference evidence="1 2" key="1">
    <citation type="journal article" date="2015" name="Genome Biol. Evol.">
        <title>Comparative Genomics of a Bacterivorous Green Alga Reveals Evolutionary Causalities and Consequences of Phago-Mixotrophic Mode of Nutrition.</title>
        <authorList>
            <person name="Burns J.A."/>
            <person name="Paasch A."/>
            <person name="Narechania A."/>
            <person name="Kim E."/>
        </authorList>
    </citation>
    <scope>NUCLEOTIDE SEQUENCE [LARGE SCALE GENOMIC DNA]</scope>
    <source>
        <strain evidence="1 2">PLY_AMNH</strain>
    </source>
</reference>
<dbReference type="Proteomes" id="UP001190700">
    <property type="component" value="Unassembled WGS sequence"/>
</dbReference>
<organism evidence="1 2">
    <name type="scientific">Cymbomonas tetramitiformis</name>
    <dbReference type="NCBI Taxonomy" id="36881"/>
    <lineage>
        <taxon>Eukaryota</taxon>
        <taxon>Viridiplantae</taxon>
        <taxon>Chlorophyta</taxon>
        <taxon>Pyramimonadophyceae</taxon>
        <taxon>Pyramimonadales</taxon>
        <taxon>Pyramimonadaceae</taxon>
        <taxon>Cymbomonas</taxon>
    </lineage>
</organism>
<evidence type="ECO:0000313" key="2">
    <source>
        <dbReference type="Proteomes" id="UP001190700"/>
    </source>
</evidence>
<sequence length="158" mass="17261">MNNLRVPLKGVHFVRGTLFKTMSTFGAKVGEKARVLLVGLDPAKIDFSKTPFPDLTAEKVMEGLNKDVTSLNTKGYTAELFLIDGTQEVTKLSDNLKAHLTGNTDYGCVMIGNGVRSVPSNFLLFEALCNTVHANAPKAKMAFNTSPHDSLEAIERWC</sequence>
<evidence type="ECO:0000313" key="1">
    <source>
        <dbReference type="EMBL" id="KAK3281942.1"/>
    </source>
</evidence>
<gene>
    <name evidence="1" type="ORF">CYMTET_10295</name>
</gene>
<keyword evidence="2" id="KW-1185">Reference proteome</keyword>
<dbReference type="EMBL" id="LGRX02003620">
    <property type="protein sequence ID" value="KAK3281942.1"/>
    <property type="molecule type" value="Genomic_DNA"/>
</dbReference>
<dbReference type="AlphaFoldDB" id="A0AAE0LEB4"/>
<accession>A0AAE0LEB4</accession>
<name>A0AAE0LEB4_9CHLO</name>